<evidence type="ECO:0000256" key="14">
    <source>
        <dbReference type="ARBA" id="ARBA00023002"/>
    </source>
</evidence>
<evidence type="ECO:0000256" key="18">
    <source>
        <dbReference type="ARBA" id="ARBA00048914"/>
    </source>
</evidence>
<evidence type="ECO:0000256" key="16">
    <source>
        <dbReference type="ARBA" id="ARBA00023316"/>
    </source>
</evidence>
<dbReference type="InterPro" id="IPR036318">
    <property type="entry name" value="FAD-bd_PCMH-like_sf"/>
</dbReference>
<protein>
    <recommendedName>
        <fullName evidence="6 19">UDP-N-acetylenolpyruvoylglucosamine reductase</fullName>
        <ecNumber evidence="5 19">1.3.1.98</ecNumber>
    </recommendedName>
    <alternativeName>
        <fullName evidence="17 19">UDP-N-acetylmuramate dehydrogenase</fullName>
    </alternativeName>
</protein>
<name>A0A378TVD4_NEIEL</name>
<dbReference type="NCBIfam" id="NF000755">
    <property type="entry name" value="PRK00046.1"/>
    <property type="match status" value="1"/>
</dbReference>
<sequence>MINIQENIDLQTLNTFGLPGRARYFAELNDAAELPALCDSEIFAKHPVLWLGGGSNILLRGDYPGLVVKINNKGIREIRRSDGLVLLEAQAGEIWHDFVCHTVTIGLNGLENLSLIPGTVGAAPVQNIGAYGVEVKDLIDTVKCFDLAERRFVEFSNAECRFAYRDSLFKQEGKGRYVICAVVFKLSTDFILKAAYGDLAAVLAEQCGGRQPTAGSVSEAVCTIRRSKLPDPKIQGNVGSFFKNPVVSTHRAAELLAAHPTMPHYPQAEGTVKLAAGWLIDQCGLKGRRIGNAAVHEKQALVIVNLGQGSATDVASLADEIRTQVYQTFAVELETEPNWV</sequence>
<dbReference type="InterPro" id="IPR011601">
    <property type="entry name" value="MurB_C"/>
</dbReference>
<keyword evidence="7 19" id="KW-0963">Cytoplasm</keyword>
<feature type="active site" evidence="19">
    <location>
        <position position="165"/>
    </location>
</feature>
<dbReference type="GO" id="GO:0051301">
    <property type="term" value="P:cell division"/>
    <property type="evidence" value="ECO:0007669"/>
    <property type="project" value="UniProtKB-KW"/>
</dbReference>
<dbReference type="Gene3D" id="3.90.78.10">
    <property type="entry name" value="UDP-N-acetylenolpyruvoylglucosamine reductase, C-terminal domain"/>
    <property type="match status" value="1"/>
</dbReference>
<proteinExistence type="inferred from homology"/>
<dbReference type="GO" id="GO:0071555">
    <property type="term" value="P:cell wall organization"/>
    <property type="evidence" value="ECO:0007669"/>
    <property type="project" value="UniProtKB-KW"/>
</dbReference>
<dbReference type="Pfam" id="PF01565">
    <property type="entry name" value="FAD_binding_4"/>
    <property type="match status" value="1"/>
</dbReference>
<dbReference type="GO" id="GO:0008360">
    <property type="term" value="P:regulation of cell shape"/>
    <property type="evidence" value="ECO:0007669"/>
    <property type="project" value="UniProtKB-KW"/>
</dbReference>
<dbReference type="Pfam" id="PF02873">
    <property type="entry name" value="MurB_C"/>
    <property type="match status" value="1"/>
</dbReference>
<dbReference type="NCBIfam" id="TIGR00179">
    <property type="entry name" value="murB"/>
    <property type="match status" value="1"/>
</dbReference>
<keyword evidence="11 19" id="KW-0521">NADP</keyword>
<dbReference type="PROSITE" id="PS51387">
    <property type="entry name" value="FAD_PCMH"/>
    <property type="match status" value="1"/>
</dbReference>
<evidence type="ECO:0000256" key="12">
    <source>
        <dbReference type="ARBA" id="ARBA00022960"/>
    </source>
</evidence>
<dbReference type="UniPathway" id="UPA00219"/>
<keyword evidence="9 19" id="KW-0285">Flavoprotein</keyword>
<dbReference type="InterPro" id="IPR016169">
    <property type="entry name" value="FAD-bd_PCMH_sub2"/>
</dbReference>
<dbReference type="HAMAP" id="MF_00037">
    <property type="entry name" value="MurB"/>
    <property type="match status" value="1"/>
</dbReference>
<dbReference type="NCBIfam" id="NF010478">
    <property type="entry name" value="PRK13903.1"/>
    <property type="match status" value="1"/>
</dbReference>
<organism evidence="21 22">
    <name type="scientific">Neisseria elongata</name>
    <dbReference type="NCBI Taxonomy" id="495"/>
    <lineage>
        <taxon>Bacteria</taxon>
        <taxon>Pseudomonadati</taxon>
        <taxon>Pseudomonadota</taxon>
        <taxon>Betaproteobacteria</taxon>
        <taxon>Neisseriales</taxon>
        <taxon>Neisseriaceae</taxon>
        <taxon>Neisseria</taxon>
    </lineage>
</organism>
<gene>
    <name evidence="19 21" type="primary">murB</name>
    <name evidence="21" type="ORF">NCTC10660_00437</name>
</gene>
<feature type="active site" evidence="19">
    <location>
        <position position="336"/>
    </location>
</feature>
<evidence type="ECO:0000256" key="19">
    <source>
        <dbReference type="HAMAP-Rule" id="MF_00037"/>
    </source>
</evidence>
<evidence type="ECO:0000256" key="9">
    <source>
        <dbReference type="ARBA" id="ARBA00022630"/>
    </source>
</evidence>
<evidence type="ECO:0000256" key="17">
    <source>
        <dbReference type="ARBA" id="ARBA00031026"/>
    </source>
</evidence>
<dbReference type="InterPro" id="IPR003170">
    <property type="entry name" value="MurB"/>
</dbReference>
<evidence type="ECO:0000256" key="1">
    <source>
        <dbReference type="ARBA" id="ARBA00001974"/>
    </source>
</evidence>
<dbReference type="SUPFAM" id="SSF56176">
    <property type="entry name" value="FAD-binding/transporter-associated domain-like"/>
    <property type="match status" value="1"/>
</dbReference>
<dbReference type="InterPro" id="IPR016167">
    <property type="entry name" value="FAD-bd_PCMH_sub1"/>
</dbReference>
<reference evidence="21 22" key="1">
    <citation type="submission" date="2018-06" db="EMBL/GenBank/DDBJ databases">
        <authorList>
            <consortium name="Pathogen Informatics"/>
            <person name="Doyle S."/>
        </authorList>
    </citation>
    <scope>NUCLEOTIDE SEQUENCE [LARGE SCALE GENOMIC DNA]</scope>
    <source>
        <strain evidence="21 22">NCTC10660</strain>
    </source>
</reference>
<evidence type="ECO:0000256" key="11">
    <source>
        <dbReference type="ARBA" id="ARBA00022857"/>
    </source>
</evidence>
<dbReference type="GO" id="GO:0071949">
    <property type="term" value="F:FAD binding"/>
    <property type="evidence" value="ECO:0007669"/>
    <property type="project" value="InterPro"/>
</dbReference>
<evidence type="ECO:0000313" key="21">
    <source>
        <dbReference type="EMBL" id="STZ66969.1"/>
    </source>
</evidence>
<evidence type="ECO:0000256" key="7">
    <source>
        <dbReference type="ARBA" id="ARBA00022490"/>
    </source>
</evidence>
<comment type="cofactor">
    <cofactor evidence="1 19">
        <name>FAD</name>
        <dbReference type="ChEBI" id="CHEBI:57692"/>
    </cofactor>
</comment>
<accession>A0A378TVD4</accession>
<dbReference type="AlphaFoldDB" id="A0A378TVD4"/>
<dbReference type="SUPFAM" id="SSF56194">
    <property type="entry name" value="Uridine diphospho-N-Acetylenolpyruvylglucosamine reductase, MurB, C-terminal domain"/>
    <property type="match status" value="1"/>
</dbReference>
<evidence type="ECO:0000256" key="8">
    <source>
        <dbReference type="ARBA" id="ARBA00022618"/>
    </source>
</evidence>
<comment type="function">
    <text evidence="2 19">Cell wall formation.</text>
</comment>
<evidence type="ECO:0000313" key="22">
    <source>
        <dbReference type="Proteomes" id="UP000254927"/>
    </source>
</evidence>
<evidence type="ECO:0000256" key="2">
    <source>
        <dbReference type="ARBA" id="ARBA00003921"/>
    </source>
</evidence>
<evidence type="ECO:0000256" key="10">
    <source>
        <dbReference type="ARBA" id="ARBA00022827"/>
    </source>
</evidence>
<dbReference type="EC" id="1.3.1.98" evidence="5 19"/>
<dbReference type="PANTHER" id="PTHR21071">
    <property type="entry name" value="UDP-N-ACETYLENOLPYRUVOYLGLUCOSAMINE REDUCTASE"/>
    <property type="match status" value="1"/>
</dbReference>
<comment type="subcellular location">
    <subcellularLocation>
        <location evidence="3 19">Cytoplasm</location>
    </subcellularLocation>
</comment>
<evidence type="ECO:0000256" key="5">
    <source>
        <dbReference type="ARBA" id="ARBA00012518"/>
    </source>
</evidence>
<keyword evidence="14 19" id="KW-0560">Oxidoreductase</keyword>
<keyword evidence="10 19" id="KW-0274">FAD</keyword>
<dbReference type="InterPro" id="IPR016166">
    <property type="entry name" value="FAD-bd_PCMH"/>
</dbReference>
<dbReference type="PANTHER" id="PTHR21071:SF4">
    <property type="entry name" value="UDP-N-ACETYLENOLPYRUVOYLGLUCOSAMINE REDUCTASE"/>
    <property type="match status" value="1"/>
</dbReference>
<keyword evidence="13 19" id="KW-0573">Peptidoglycan synthesis</keyword>
<dbReference type="EMBL" id="UGQW01000002">
    <property type="protein sequence ID" value="STZ66969.1"/>
    <property type="molecule type" value="Genomic_DNA"/>
</dbReference>
<dbReference type="Proteomes" id="UP000254927">
    <property type="component" value="Unassembled WGS sequence"/>
</dbReference>
<keyword evidence="8 19" id="KW-0132">Cell division</keyword>
<dbReference type="GO" id="GO:0008762">
    <property type="term" value="F:UDP-N-acetylmuramate dehydrogenase activity"/>
    <property type="evidence" value="ECO:0007669"/>
    <property type="project" value="UniProtKB-UniRule"/>
</dbReference>
<evidence type="ECO:0000259" key="20">
    <source>
        <dbReference type="PROSITE" id="PS51387"/>
    </source>
</evidence>
<dbReference type="Gene3D" id="3.30.465.10">
    <property type="match status" value="1"/>
</dbReference>
<dbReference type="GO" id="GO:0009252">
    <property type="term" value="P:peptidoglycan biosynthetic process"/>
    <property type="evidence" value="ECO:0007669"/>
    <property type="project" value="UniProtKB-UniRule"/>
</dbReference>
<evidence type="ECO:0000256" key="3">
    <source>
        <dbReference type="ARBA" id="ARBA00004496"/>
    </source>
</evidence>
<dbReference type="InterPro" id="IPR036635">
    <property type="entry name" value="MurB_C_sf"/>
</dbReference>
<keyword evidence="16 19" id="KW-0961">Cell wall biogenesis/degradation</keyword>
<evidence type="ECO:0000256" key="4">
    <source>
        <dbReference type="ARBA" id="ARBA00004752"/>
    </source>
</evidence>
<feature type="domain" description="FAD-binding PCMH-type" evidence="20">
    <location>
        <begin position="15"/>
        <end position="189"/>
    </location>
</feature>
<comment type="similarity">
    <text evidence="19">Belongs to the MurB family.</text>
</comment>
<dbReference type="GeneID" id="93351449"/>
<keyword evidence="12 19" id="KW-0133">Cell shape</keyword>
<comment type="catalytic activity">
    <reaction evidence="18 19">
        <text>UDP-N-acetyl-alpha-D-muramate + NADP(+) = UDP-N-acetyl-3-O-(1-carboxyvinyl)-alpha-D-glucosamine + NADPH + H(+)</text>
        <dbReference type="Rhea" id="RHEA:12248"/>
        <dbReference type="ChEBI" id="CHEBI:15378"/>
        <dbReference type="ChEBI" id="CHEBI:57783"/>
        <dbReference type="ChEBI" id="CHEBI:58349"/>
        <dbReference type="ChEBI" id="CHEBI:68483"/>
        <dbReference type="ChEBI" id="CHEBI:70757"/>
        <dbReference type="EC" id="1.3.1.98"/>
    </reaction>
</comment>
<dbReference type="GO" id="GO:0005829">
    <property type="term" value="C:cytosol"/>
    <property type="evidence" value="ECO:0007669"/>
    <property type="project" value="TreeGrafter"/>
</dbReference>
<evidence type="ECO:0000256" key="6">
    <source>
        <dbReference type="ARBA" id="ARBA00015188"/>
    </source>
</evidence>
<dbReference type="RefSeq" id="WP_074894351.1">
    <property type="nucleotide sequence ID" value="NZ_CP031252.1"/>
</dbReference>
<evidence type="ECO:0000256" key="13">
    <source>
        <dbReference type="ARBA" id="ARBA00022984"/>
    </source>
</evidence>
<feature type="active site" description="Proton donor" evidence="19">
    <location>
        <position position="240"/>
    </location>
</feature>
<keyword evidence="15 19" id="KW-0131">Cell cycle</keyword>
<dbReference type="Gene3D" id="3.30.43.10">
    <property type="entry name" value="Uridine Diphospho-n-acetylenolpyruvylglucosamine Reductase, domain 2"/>
    <property type="match status" value="1"/>
</dbReference>
<dbReference type="InterPro" id="IPR006094">
    <property type="entry name" value="Oxid_FAD_bind_N"/>
</dbReference>
<comment type="pathway">
    <text evidence="4 19">Cell wall biogenesis; peptidoglycan biosynthesis.</text>
</comment>
<evidence type="ECO:0000256" key="15">
    <source>
        <dbReference type="ARBA" id="ARBA00023306"/>
    </source>
</evidence>